<dbReference type="Gene3D" id="1.10.287.470">
    <property type="entry name" value="Helix hairpin bin"/>
    <property type="match status" value="1"/>
</dbReference>
<evidence type="ECO:0000256" key="3">
    <source>
        <dbReference type="SAM" id="MobiDB-lite"/>
    </source>
</evidence>
<keyword evidence="7" id="KW-1185">Reference proteome</keyword>
<feature type="domain" description="CusB-like beta-barrel" evidence="4">
    <location>
        <begin position="263"/>
        <end position="334"/>
    </location>
</feature>
<dbReference type="InterPro" id="IPR058792">
    <property type="entry name" value="Beta-barrel_RND_2"/>
</dbReference>
<sequence length="426" mass="47460">MTRQSLNYNSSQITNSSLLRLNRNSMKRINPIYLLFLLGLLLFSSCGDESEPAQETGEAQAEEQHEEGPQAAELTQEQYRVAGIALGKPQMRNLSNILTLTGKLDLPPQNMASVSAPLGGYVKSTELLEGMRVRKGQQIASIENPEFVTLQQEYLEAKSSLTFLEQDYQRQKELSQEQVTSAKAYQKATAEYRAARSQVEALGERLRIVGIAPSSLREGKIRRILPLYSPIDGYVTYINANVGQFVNPTDVLFRIADTEHLHVELTVFEKNVSSLKKGQKIRYSLPNETVAQHEATIYLIGKEISGERTVRVHAHMEEEDKDLVPGMYVQAQVALDGNQVLALPEEAVVQDNGLNYIFLYTGQEKEGEAVMKKFRMVQIEKGAEAESFVQVALPAGIDTSQANFVTKGAYSLLAKMRNSEEEGEGH</sequence>
<accession>A0A3M9MFT8</accession>
<evidence type="ECO:0000313" key="7">
    <source>
        <dbReference type="Proteomes" id="UP000272117"/>
    </source>
</evidence>
<reference evidence="6 7" key="1">
    <citation type="submission" date="2018-11" db="EMBL/GenBank/DDBJ databases">
        <title>Rufibacter latericius sp. nov., isolated from water in Baiyang Lake.</title>
        <authorList>
            <person name="Yang Y."/>
        </authorList>
    </citation>
    <scope>NUCLEOTIDE SEQUENCE [LARGE SCALE GENOMIC DNA]</scope>
    <source>
        <strain evidence="6 7">R-22-1c-1</strain>
    </source>
</reference>
<protein>
    <submittedName>
        <fullName evidence="6">Efflux RND transporter periplasmic adaptor subunit</fullName>
    </submittedName>
</protein>
<proteinExistence type="inferred from homology"/>
<evidence type="ECO:0000256" key="1">
    <source>
        <dbReference type="ARBA" id="ARBA00009477"/>
    </source>
</evidence>
<dbReference type="InterPro" id="IPR051909">
    <property type="entry name" value="MFP_Cation_Efflux"/>
</dbReference>
<dbReference type="InterPro" id="IPR058647">
    <property type="entry name" value="BSH_CzcB-like"/>
</dbReference>
<dbReference type="OrthoDB" id="9814657at2"/>
<evidence type="ECO:0000259" key="5">
    <source>
        <dbReference type="Pfam" id="PF25973"/>
    </source>
</evidence>
<dbReference type="InterPro" id="IPR006143">
    <property type="entry name" value="RND_pump_MFP"/>
</dbReference>
<dbReference type="SUPFAM" id="SSF111369">
    <property type="entry name" value="HlyD-like secretion proteins"/>
    <property type="match status" value="1"/>
</dbReference>
<dbReference type="GO" id="GO:0030313">
    <property type="term" value="C:cell envelope"/>
    <property type="evidence" value="ECO:0007669"/>
    <property type="project" value="TreeGrafter"/>
</dbReference>
<dbReference type="GO" id="GO:0022857">
    <property type="term" value="F:transmembrane transporter activity"/>
    <property type="evidence" value="ECO:0007669"/>
    <property type="project" value="InterPro"/>
</dbReference>
<organism evidence="6 7">
    <name type="scientific">Rufibacter latericius</name>
    <dbReference type="NCBI Taxonomy" id="2487040"/>
    <lineage>
        <taxon>Bacteria</taxon>
        <taxon>Pseudomonadati</taxon>
        <taxon>Bacteroidota</taxon>
        <taxon>Cytophagia</taxon>
        <taxon>Cytophagales</taxon>
        <taxon>Hymenobacteraceae</taxon>
        <taxon>Rufibacter</taxon>
    </lineage>
</organism>
<gene>
    <name evidence="6" type="ORF">EFB08_16895</name>
</gene>
<dbReference type="Gene3D" id="2.40.30.170">
    <property type="match status" value="1"/>
</dbReference>
<dbReference type="GO" id="GO:0060003">
    <property type="term" value="P:copper ion export"/>
    <property type="evidence" value="ECO:0007669"/>
    <property type="project" value="TreeGrafter"/>
</dbReference>
<evidence type="ECO:0000313" key="6">
    <source>
        <dbReference type="EMBL" id="RNI24055.1"/>
    </source>
</evidence>
<dbReference type="Gene3D" id="2.40.420.20">
    <property type="match status" value="1"/>
</dbReference>
<comment type="similarity">
    <text evidence="1">Belongs to the membrane fusion protein (MFP) (TC 8.A.1) family.</text>
</comment>
<keyword evidence="2" id="KW-0813">Transport</keyword>
<dbReference type="PANTHER" id="PTHR30097:SF4">
    <property type="entry name" value="SLR6042 PROTEIN"/>
    <property type="match status" value="1"/>
</dbReference>
<dbReference type="NCBIfam" id="TIGR01730">
    <property type="entry name" value="RND_mfp"/>
    <property type="match status" value="1"/>
</dbReference>
<feature type="region of interest" description="Disordered" evidence="3">
    <location>
        <begin position="49"/>
        <end position="70"/>
    </location>
</feature>
<dbReference type="Proteomes" id="UP000272117">
    <property type="component" value="Unassembled WGS sequence"/>
</dbReference>
<comment type="caution">
    <text evidence="6">The sequence shown here is derived from an EMBL/GenBank/DDBJ whole genome shotgun (WGS) entry which is preliminary data.</text>
</comment>
<dbReference type="Pfam" id="PF25973">
    <property type="entry name" value="BSH_CzcB"/>
    <property type="match status" value="1"/>
</dbReference>
<dbReference type="PANTHER" id="PTHR30097">
    <property type="entry name" value="CATION EFFLUX SYSTEM PROTEIN CUSB"/>
    <property type="match status" value="1"/>
</dbReference>
<evidence type="ECO:0000259" key="4">
    <source>
        <dbReference type="Pfam" id="PF25954"/>
    </source>
</evidence>
<dbReference type="EMBL" id="RJJD01000013">
    <property type="protein sequence ID" value="RNI24055.1"/>
    <property type="molecule type" value="Genomic_DNA"/>
</dbReference>
<name>A0A3M9MFT8_9BACT</name>
<feature type="domain" description="CzcB-like barrel-sandwich hybrid" evidence="5">
    <location>
        <begin position="111"/>
        <end position="257"/>
    </location>
</feature>
<dbReference type="Pfam" id="PF25954">
    <property type="entry name" value="Beta-barrel_RND_2"/>
    <property type="match status" value="1"/>
</dbReference>
<dbReference type="AlphaFoldDB" id="A0A3M9MFT8"/>
<dbReference type="GO" id="GO:0016020">
    <property type="term" value="C:membrane"/>
    <property type="evidence" value="ECO:0007669"/>
    <property type="project" value="InterPro"/>
</dbReference>
<dbReference type="GO" id="GO:0015679">
    <property type="term" value="P:plasma membrane copper ion transport"/>
    <property type="evidence" value="ECO:0007669"/>
    <property type="project" value="TreeGrafter"/>
</dbReference>
<dbReference type="Gene3D" id="2.40.50.100">
    <property type="match status" value="1"/>
</dbReference>
<evidence type="ECO:0000256" key="2">
    <source>
        <dbReference type="ARBA" id="ARBA00022448"/>
    </source>
</evidence>